<dbReference type="EMBL" id="CBXI010000040">
    <property type="protein sequence ID" value="CDL92279.1"/>
    <property type="molecule type" value="Genomic_DNA"/>
</dbReference>
<proteinExistence type="predicted"/>
<accession>W6N9R6</accession>
<dbReference type="AlphaFoldDB" id="W6N9R6"/>
<keyword evidence="3" id="KW-1185">Reference proteome</keyword>
<keyword evidence="1" id="KW-1133">Transmembrane helix</keyword>
<evidence type="ECO:0000313" key="3">
    <source>
        <dbReference type="Proteomes" id="UP000019482"/>
    </source>
</evidence>
<reference evidence="2 3" key="1">
    <citation type="journal article" date="2015" name="Genome Announc.">
        <title>Draft Genome Sequence of Clostridium tyrobutyricum Strain DIVETGP, Isolated from Cow's Milk for Grana Padano Production.</title>
        <authorList>
            <person name="Soggiu A."/>
            <person name="Piras C."/>
            <person name="Gaiarsa S."/>
            <person name="Sassera D."/>
            <person name="Roncada P."/>
            <person name="Bendixen E."/>
            <person name="Brasca M."/>
            <person name="Bonizzi L."/>
        </authorList>
    </citation>
    <scope>NUCLEOTIDE SEQUENCE [LARGE SCALE GENOMIC DNA]</scope>
    <source>
        <strain evidence="2 3">DIVETGP</strain>
    </source>
</reference>
<keyword evidence="1" id="KW-0812">Transmembrane</keyword>
<keyword evidence="1" id="KW-0472">Membrane</keyword>
<sequence>MRWQQLQLVIQNKKPPNRYKFIAANPAAYFFIPYNVNSIWKFV</sequence>
<comment type="caution">
    <text evidence="2">The sequence shown here is derived from an EMBL/GenBank/DDBJ whole genome shotgun (WGS) entry which is preliminary data.</text>
</comment>
<organism evidence="2 3">
    <name type="scientific">Clostridium tyrobutyricum DIVETGP</name>
    <dbReference type="NCBI Taxonomy" id="1408889"/>
    <lineage>
        <taxon>Bacteria</taxon>
        <taxon>Bacillati</taxon>
        <taxon>Bacillota</taxon>
        <taxon>Clostridia</taxon>
        <taxon>Eubacteriales</taxon>
        <taxon>Clostridiaceae</taxon>
        <taxon>Clostridium</taxon>
    </lineage>
</organism>
<name>W6N9R6_CLOTY</name>
<protein>
    <submittedName>
        <fullName evidence="2">Uncharacterized protein</fullName>
    </submittedName>
</protein>
<evidence type="ECO:0000313" key="2">
    <source>
        <dbReference type="EMBL" id="CDL92279.1"/>
    </source>
</evidence>
<evidence type="ECO:0000256" key="1">
    <source>
        <dbReference type="SAM" id="Phobius"/>
    </source>
</evidence>
<gene>
    <name evidence="2" type="ORF">CTDIVETGP_2349</name>
</gene>
<dbReference type="Proteomes" id="UP000019482">
    <property type="component" value="Unassembled WGS sequence"/>
</dbReference>
<feature type="transmembrane region" description="Helical" evidence="1">
    <location>
        <begin position="21"/>
        <end position="40"/>
    </location>
</feature>